<evidence type="ECO:0000256" key="5">
    <source>
        <dbReference type="ARBA" id="ARBA00023136"/>
    </source>
</evidence>
<dbReference type="GO" id="GO:0016020">
    <property type="term" value="C:membrane"/>
    <property type="evidence" value="ECO:0007669"/>
    <property type="project" value="UniProtKB-SubCell"/>
</dbReference>
<comment type="caution">
    <text evidence="7">The sequence shown here is derived from an EMBL/GenBank/DDBJ whole genome shotgun (WGS) entry which is preliminary data.</text>
</comment>
<sequence>MDNFSQPERRKVVDVSAVNSFLTKMYGIMALAVLVSALTAYLTMTVFRVPIMSFFARHQILLWLTLFVPIGLAMGTSFQGMKNPGAAMFMLMLMAVIYGFEFSLFAGMYTGSTIASAFISAAAVFVGMAAYGTFTKRSLSNVGAYASAAIWGLIAVFVVNMFLRNSMINYIFSIIAVVIFTVLTAWDAQKMRQIYEQYSSEISTSGLAVIGAMQLYLDFINIFLYLLEIFGIGDNNN</sequence>
<comment type="subcellular location">
    <subcellularLocation>
        <location evidence="1">Membrane</location>
        <topology evidence="1">Multi-pass membrane protein</topology>
    </subcellularLocation>
</comment>
<feature type="transmembrane region" description="Helical" evidence="6">
    <location>
        <begin position="142"/>
        <end position="162"/>
    </location>
</feature>
<evidence type="ECO:0000256" key="3">
    <source>
        <dbReference type="ARBA" id="ARBA00022692"/>
    </source>
</evidence>
<keyword evidence="4 6" id="KW-1133">Transmembrane helix</keyword>
<dbReference type="EMBL" id="BMAY01000009">
    <property type="protein sequence ID" value="GFZ27368.1"/>
    <property type="molecule type" value="Genomic_DNA"/>
</dbReference>
<comment type="similarity">
    <text evidence="2 6">Belongs to the BI1 family.</text>
</comment>
<gene>
    <name evidence="7" type="ORF">LCB40_12480</name>
</gene>
<dbReference type="Pfam" id="PF01027">
    <property type="entry name" value="Bax1-I"/>
    <property type="match status" value="1"/>
</dbReference>
<evidence type="ECO:0000313" key="8">
    <source>
        <dbReference type="Proteomes" id="UP000677218"/>
    </source>
</evidence>
<proteinExistence type="inferred from homology"/>
<dbReference type="Proteomes" id="UP000677218">
    <property type="component" value="Unassembled WGS sequence"/>
</dbReference>
<dbReference type="PANTHER" id="PTHR23291">
    <property type="entry name" value="BAX INHIBITOR-RELATED"/>
    <property type="match status" value="1"/>
</dbReference>
<evidence type="ECO:0000256" key="6">
    <source>
        <dbReference type="RuleBase" id="RU004379"/>
    </source>
</evidence>
<feature type="transmembrane region" description="Helical" evidence="6">
    <location>
        <begin position="21"/>
        <end position="42"/>
    </location>
</feature>
<evidence type="ECO:0000256" key="2">
    <source>
        <dbReference type="ARBA" id="ARBA00010350"/>
    </source>
</evidence>
<reference evidence="7" key="1">
    <citation type="submission" date="2020-08" db="EMBL/GenBank/DDBJ databases">
        <title>Taxonomic study for Lactobacillus species isolated from hardwood bark.</title>
        <authorList>
            <person name="Tohno M."/>
            <person name="Tanizawa Y."/>
        </authorList>
    </citation>
    <scope>NUCLEOTIDE SEQUENCE</scope>
    <source>
        <strain evidence="7">B40</strain>
    </source>
</reference>
<dbReference type="AlphaFoldDB" id="A0A916QJ09"/>
<protein>
    <submittedName>
        <fullName evidence="7">Membrane protein</fullName>
    </submittedName>
</protein>
<dbReference type="CDD" id="cd10432">
    <property type="entry name" value="BI-1-like_bacterial"/>
    <property type="match status" value="1"/>
</dbReference>
<feature type="transmembrane region" description="Helical" evidence="6">
    <location>
        <begin position="168"/>
        <end position="186"/>
    </location>
</feature>
<evidence type="ECO:0000256" key="1">
    <source>
        <dbReference type="ARBA" id="ARBA00004141"/>
    </source>
</evidence>
<evidence type="ECO:0000256" key="4">
    <source>
        <dbReference type="ARBA" id="ARBA00022989"/>
    </source>
</evidence>
<feature type="transmembrane region" description="Helical" evidence="6">
    <location>
        <begin position="207"/>
        <end position="227"/>
    </location>
</feature>
<keyword evidence="3 6" id="KW-0812">Transmembrane</keyword>
<name>A0A916QJ09_9LACO</name>
<organism evidence="7 8">
    <name type="scientific">Lactobacillus corticis</name>
    <dbReference type="NCBI Taxonomy" id="2201249"/>
    <lineage>
        <taxon>Bacteria</taxon>
        <taxon>Bacillati</taxon>
        <taxon>Bacillota</taxon>
        <taxon>Bacilli</taxon>
        <taxon>Lactobacillales</taxon>
        <taxon>Lactobacillaceae</taxon>
        <taxon>Lactobacillus</taxon>
    </lineage>
</organism>
<feature type="transmembrane region" description="Helical" evidence="6">
    <location>
        <begin position="114"/>
        <end position="135"/>
    </location>
</feature>
<keyword evidence="8" id="KW-1185">Reference proteome</keyword>
<dbReference type="RefSeq" id="WP_212781060.1">
    <property type="nucleotide sequence ID" value="NZ_BMAY01000009.1"/>
</dbReference>
<feature type="transmembrane region" description="Helical" evidence="6">
    <location>
        <begin position="54"/>
        <end position="74"/>
    </location>
</feature>
<dbReference type="InterPro" id="IPR006214">
    <property type="entry name" value="Bax_inhibitor_1-related"/>
</dbReference>
<dbReference type="PANTHER" id="PTHR23291:SF50">
    <property type="entry name" value="PROTEIN LIFEGUARD 4"/>
    <property type="match status" value="1"/>
</dbReference>
<evidence type="ECO:0000313" key="7">
    <source>
        <dbReference type="EMBL" id="GFZ27368.1"/>
    </source>
</evidence>
<keyword evidence="5 6" id="KW-0472">Membrane</keyword>
<accession>A0A916QJ09</accession>
<feature type="transmembrane region" description="Helical" evidence="6">
    <location>
        <begin position="86"/>
        <end position="108"/>
    </location>
</feature>